<feature type="region of interest" description="Disordered" evidence="1">
    <location>
        <begin position="471"/>
        <end position="525"/>
    </location>
</feature>
<feature type="compositionally biased region" description="Basic and acidic residues" evidence="1">
    <location>
        <begin position="323"/>
        <end position="339"/>
    </location>
</feature>
<protein>
    <submittedName>
        <fullName evidence="2">Uncharacterized protein</fullName>
    </submittedName>
</protein>
<feature type="compositionally biased region" description="Polar residues" evidence="1">
    <location>
        <begin position="305"/>
        <end position="316"/>
    </location>
</feature>
<dbReference type="AlphaFoldDB" id="A0A9P6ETR0"/>
<accession>A0A9P6ETR0</accession>
<dbReference type="Proteomes" id="UP000807306">
    <property type="component" value="Unassembled WGS sequence"/>
</dbReference>
<evidence type="ECO:0000313" key="2">
    <source>
        <dbReference type="EMBL" id="KAF9534504.1"/>
    </source>
</evidence>
<reference evidence="2" key="1">
    <citation type="submission" date="2020-11" db="EMBL/GenBank/DDBJ databases">
        <authorList>
            <consortium name="DOE Joint Genome Institute"/>
            <person name="Ahrendt S."/>
            <person name="Riley R."/>
            <person name="Andreopoulos W."/>
            <person name="Labutti K."/>
            <person name="Pangilinan J."/>
            <person name="Ruiz-Duenas F.J."/>
            <person name="Barrasa J.M."/>
            <person name="Sanchez-Garcia M."/>
            <person name="Camarero S."/>
            <person name="Miyauchi S."/>
            <person name="Serrano A."/>
            <person name="Linde D."/>
            <person name="Babiker R."/>
            <person name="Drula E."/>
            <person name="Ayuso-Fernandez I."/>
            <person name="Pacheco R."/>
            <person name="Padilla G."/>
            <person name="Ferreira P."/>
            <person name="Barriuso J."/>
            <person name="Kellner H."/>
            <person name="Castanera R."/>
            <person name="Alfaro M."/>
            <person name="Ramirez L."/>
            <person name="Pisabarro A.G."/>
            <person name="Kuo A."/>
            <person name="Tritt A."/>
            <person name="Lipzen A."/>
            <person name="He G."/>
            <person name="Yan M."/>
            <person name="Ng V."/>
            <person name="Cullen D."/>
            <person name="Martin F."/>
            <person name="Rosso M.-N."/>
            <person name="Henrissat B."/>
            <person name="Hibbett D."/>
            <person name="Martinez A.T."/>
            <person name="Grigoriev I.V."/>
        </authorList>
    </citation>
    <scope>NUCLEOTIDE SEQUENCE</scope>
    <source>
        <strain evidence="2">CBS 506.95</strain>
    </source>
</reference>
<feature type="compositionally biased region" description="Polar residues" evidence="1">
    <location>
        <begin position="362"/>
        <end position="373"/>
    </location>
</feature>
<sequence length="525" mass="58845">MPQDYLLLSGERSLLKNHYGSENDLAKILAQSPRLRANEYNAIELIFGLESNGSAHLLLTAQDAFNLPSSVWRGRRANSSDYLTSEEFESLSPIQFPTIDDLANKLRSLQPKKAGKSSKANRAFFAGAQDPYRAAFEHGRMLYGILNNTMDAAKYGIEDTSWTRKIRICSFMFNVKSPDGRPTTEREANPDVLDFGFCESHLPDLSPNTATAMHVVNKKNLMLNRRKRAMQAFRFGESRPKPLGLDIGKDLAFLKDFEEAQSKNPIILLVCKEDITKNFLSKIGIDTSRWKSGIQDLLMPNLGSVSSQRYPKSELSSPGPDWRNQRRDRSRSPGRRTYESSRSSSYTASSSSRYPSAISSRDTSYVTSPTPTTAPDLPVRAHYPPVYTLDIWQLYSKLMQTHLGYDDWILDIGRALGLEMEDRWCAGNEAVLALKIFQSMVSSSSIDQQRAERMASLQRLNIRPGTLELTPVPIPEDAFGGNEVGSDDDEDPNNAPVRSVVEQVAHNHHDEDSDPDGFFNDSDSD</sequence>
<proteinExistence type="predicted"/>
<dbReference type="EMBL" id="MU157826">
    <property type="protein sequence ID" value="KAF9534504.1"/>
    <property type="molecule type" value="Genomic_DNA"/>
</dbReference>
<organism evidence="2 3">
    <name type="scientific">Crepidotus variabilis</name>
    <dbReference type="NCBI Taxonomy" id="179855"/>
    <lineage>
        <taxon>Eukaryota</taxon>
        <taxon>Fungi</taxon>
        <taxon>Dikarya</taxon>
        <taxon>Basidiomycota</taxon>
        <taxon>Agaricomycotina</taxon>
        <taxon>Agaricomycetes</taxon>
        <taxon>Agaricomycetidae</taxon>
        <taxon>Agaricales</taxon>
        <taxon>Agaricineae</taxon>
        <taxon>Crepidotaceae</taxon>
        <taxon>Crepidotus</taxon>
    </lineage>
</organism>
<name>A0A9P6ETR0_9AGAR</name>
<comment type="caution">
    <text evidence="2">The sequence shown here is derived from an EMBL/GenBank/DDBJ whole genome shotgun (WGS) entry which is preliminary data.</text>
</comment>
<gene>
    <name evidence="2" type="ORF">CPB83DRAFT_339478</name>
</gene>
<dbReference type="OrthoDB" id="3235609at2759"/>
<evidence type="ECO:0000256" key="1">
    <source>
        <dbReference type="SAM" id="MobiDB-lite"/>
    </source>
</evidence>
<evidence type="ECO:0000313" key="3">
    <source>
        <dbReference type="Proteomes" id="UP000807306"/>
    </source>
</evidence>
<feature type="region of interest" description="Disordered" evidence="1">
    <location>
        <begin position="305"/>
        <end position="379"/>
    </location>
</feature>
<keyword evidence="3" id="KW-1185">Reference proteome</keyword>
<feature type="compositionally biased region" description="Low complexity" evidence="1">
    <location>
        <begin position="340"/>
        <end position="361"/>
    </location>
</feature>